<dbReference type="InterPro" id="IPR051836">
    <property type="entry name" value="Kremen_rcpt"/>
</dbReference>
<dbReference type="InterPro" id="IPR002889">
    <property type="entry name" value="WSC_carb-bd"/>
</dbReference>
<gene>
    <name evidence="11" type="ORF">HG536_0A01690</name>
</gene>
<evidence type="ECO:0000256" key="7">
    <source>
        <dbReference type="SAM" id="MobiDB-lite"/>
    </source>
</evidence>
<dbReference type="KEGG" id="tgb:HG536_0A01690"/>
<feature type="signal peptide" evidence="9">
    <location>
        <begin position="1"/>
        <end position="15"/>
    </location>
</feature>
<keyword evidence="2 8" id="KW-0812">Transmembrane</keyword>
<dbReference type="EMBL" id="CP059246">
    <property type="protein sequence ID" value="QLL30352.1"/>
    <property type="molecule type" value="Genomic_DNA"/>
</dbReference>
<evidence type="ECO:0000313" key="12">
    <source>
        <dbReference type="Proteomes" id="UP000515788"/>
    </source>
</evidence>
<accession>A0A7G3ZA16</accession>
<feature type="chain" id="PRO_5029008697" description="WSC domain-containing protein" evidence="9">
    <location>
        <begin position="16"/>
        <end position="491"/>
    </location>
</feature>
<keyword evidence="5 8" id="KW-0472">Membrane</keyword>
<dbReference type="SMART" id="SM00321">
    <property type="entry name" value="WSC"/>
    <property type="match status" value="1"/>
</dbReference>
<feature type="transmembrane region" description="Helical" evidence="8">
    <location>
        <begin position="348"/>
        <end position="371"/>
    </location>
</feature>
<proteinExistence type="predicted"/>
<dbReference type="GO" id="GO:0005886">
    <property type="term" value="C:plasma membrane"/>
    <property type="evidence" value="ECO:0007669"/>
    <property type="project" value="TreeGrafter"/>
</dbReference>
<dbReference type="RefSeq" id="XP_037137027.1">
    <property type="nucleotide sequence ID" value="XM_037281132.1"/>
</dbReference>
<keyword evidence="6" id="KW-0325">Glycoprotein</keyword>
<evidence type="ECO:0000313" key="11">
    <source>
        <dbReference type="EMBL" id="QLL30352.1"/>
    </source>
</evidence>
<feature type="domain" description="WSC" evidence="10">
    <location>
        <begin position="15"/>
        <end position="100"/>
    </location>
</feature>
<organism evidence="11 12">
    <name type="scientific">Torulaspora globosa</name>
    <dbReference type="NCBI Taxonomy" id="48254"/>
    <lineage>
        <taxon>Eukaryota</taxon>
        <taxon>Fungi</taxon>
        <taxon>Dikarya</taxon>
        <taxon>Ascomycota</taxon>
        <taxon>Saccharomycotina</taxon>
        <taxon>Saccharomycetes</taxon>
        <taxon>Saccharomycetales</taxon>
        <taxon>Saccharomycetaceae</taxon>
        <taxon>Torulaspora</taxon>
    </lineage>
</organism>
<evidence type="ECO:0000256" key="5">
    <source>
        <dbReference type="ARBA" id="ARBA00023136"/>
    </source>
</evidence>
<dbReference type="PROSITE" id="PS51212">
    <property type="entry name" value="WSC"/>
    <property type="match status" value="1"/>
</dbReference>
<evidence type="ECO:0000256" key="9">
    <source>
        <dbReference type="SAM" id="SignalP"/>
    </source>
</evidence>
<keyword evidence="3 9" id="KW-0732">Signal</keyword>
<feature type="region of interest" description="Disordered" evidence="7">
    <location>
        <begin position="243"/>
        <end position="262"/>
    </location>
</feature>
<feature type="region of interest" description="Disordered" evidence="7">
    <location>
        <begin position="120"/>
        <end position="233"/>
    </location>
</feature>
<dbReference type="OrthoDB" id="2537459at2759"/>
<name>A0A7G3ZA16_9SACH</name>
<evidence type="ECO:0000256" key="1">
    <source>
        <dbReference type="ARBA" id="ARBA00004167"/>
    </source>
</evidence>
<evidence type="ECO:0000256" key="3">
    <source>
        <dbReference type="ARBA" id="ARBA00022729"/>
    </source>
</evidence>
<dbReference type="PANTHER" id="PTHR24269">
    <property type="entry name" value="KREMEN PROTEIN"/>
    <property type="match status" value="1"/>
</dbReference>
<evidence type="ECO:0000256" key="8">
    <source>
        <dbReference type="SAM" id="Phobius"/>
    </source>
</evidence>
<evidence type="ECO:0000256" key="6">
    <source>
        <dbReference type="ARBA" id="ARBA00023180"/>
    </source>
</evidence>
<evidence type="ECO:0000259" key="10">
    <source>
        <dbReference type="PROSITE" id="PS51212"/>
    </source>
</evidence>
<feature type="compositionally biased region" description="Low complexity" evidence="7">
    <location>
        <begin position="243"/>
        <end position="253"/>
    </location>
</feature>
<dbReference type="Proteomes" id="UP000515788">
    <property type="component" value="Chromosome 1"/>
</dbReference>
<evidence type="ECO:0000256" key="2">
    <source>
        <dbReference type="ARBA" id="ARBA00022692"/>
    </source>
</evidence>
<dbReference type="AlphaFoldDB" id="A0A7G3ZA16"/>
<reference evidence="11 12" key="1">
    <citation type="submission" date="2020-06" db="EMBL/GenBank/DDBJ databases">
        <title>The yeast mating-type switching endonuclease HO is a domesticated member of an unorthodox homing genetic element family.</title>
        <authorList>
            <person name="Coughlan A.Y."/>
            <person name="Lombardi L."/>
            <person name="Braun-Galleani S."/>
            <person name="Martos A.R."/>
            <person name="Galeote V."/>
            <person name="Bigey F."/>
            <person name="Dequin S."/>
            <person name="Byrne K.P."/>
            <person name="Wolfe K.H."/>
        </authorList>
    </citation>
    <scope>NUCLEOTIDE SEQUENCE [LARGE SCALE GENOMIC DNA]</scope>
    <source>
        <strain evidence="11 12">CBS764</strain>
    </source>
</reference>
<feature type="compositionally biased region" description="Polar residues" evidence="7">
    <location>
        <begin position="398"/>
        <end position="414"/>
    </location>
</feature>
<evidence type="ECO:0000256" key="4">
    <source>
        <dbReference type="ARBA" id="ARBA00022989"/>
    </source>
</evidence>
<keyword evidence="4 8" id="KW-1133">Transmembrane helix</keyword>
<comment type="subcellular location">
    <subcellularLocation>
        <location evidence="1">Membrane</location>
        <topology evidence="1">Single-pass membrane protein</topology>
    </subcellularLocation>
</comment>
<keyword evidence="12" id="KW-1185">Reference proteome</keyword>
<dbReference type="GeneID" id="59323449"/>
<dbReference type="PANTHER" id="PTHR24269:SF16">
    <property type="entry name" value="PROTEIN SLG1"/>
    <property type="match status" value="1"/>
</dbReference>
<sequence length="491" mass="50836">MVLVTWVWLMPVVQAVGEKYCSSQNTGSGDGSSWLYQSNGWCSDHCAGSQYAIIQGANCWCSESAPGSVVSLSDCSDPCIGYPAERCGNKDAGLFQYLYLGQGSPPSFVTSVSSSASSTASFSSGSTSSSSETSSVSTMSSLSSSGSSSTSSSSSTSASSSTTTTSSTSTSASSSSTTTTSSTSTSASSSSTTTMSSTSTSSTSSTSSSSTSSTSSSSTSSSSSSSSTSASSSSSSTLIVASSSSSTPATSSSPRPTSPVQTQYSTSVIGFTSVVYSVLTLTQTQTTLDGSSGNFTTQLTHVSQLVTTMTMVVTTSSSSATVVALAPSNVNKSNNSDSNDYWHSPGKVAGTFVAVGVVVLAIILLLLWFFLIRPRKQKRDFEEQYNEAVLSPRRHDQSSGADSVNYGGNRSSSGSQGFVYADEKGIFEPTLRSKRPSFDDDSLDFTTAQPVIMDQRLDPNQVLSEICHSNSKVSLADDIDYSRKVLRVINE</sequence>
<protein>
    <recommendedName>
        <fullName evidence="10">WSC domain-containing protein</fullName>
    </recommendedName>
</protein>
<feature type="region of interest" description="Disordered" evidence="7">
    <location>
        <begin position="391"/>
        <end position="414"/>
    </location>
</feature>